<dbReference type="Pfam" id="PF00817">
    <property type="entry name" value="IMS"/>
    <property type="match status" value="1"/>
</dbReference>
<evidence type="ECO:0000313" key="4">
    <source>
        <dbReference type="Proteomes" id="UP000313645"/>
    </source>
</evidence>
<name>A0ABY1ZIX0_9GAMM</name>
<dbReference type="RefSeq" id="WP_131482343.1">
    <property type="nucleotide sequence ID" value="NZ_SJDL01000020.1"/>
</dbReference>
<proteinExistence type="predicted"/>
<keyword evidence="4" id="KW-1185">Reference proteome</keyword>
<gene>
    <name evidence="3" type="ORF">EZI54_13105</name>
</gene>
<dbReference type="EMBL" id="SJDL01000020">
    <property type="protein sequence ID" value="TBW54597.1"/>
    <property type="molecule type" value="Genomic_DNA"/>
</dbReference>
<dbReference type="InterPro" id="IPR001126">
    <property type="entry name" value="UmuC"/>
</dbReference>
<keyword evidence="1" id="KW-0227">DNA damage</keyword>
<organism evidence="3 4">
    <name type="scientific">Marinobacter halodurans</name>
    <dbReference type="NCBI Taxonomy" id="2528979"/>
    <lineage>
        <taxon>Bacteria</taxon>
        <taxon>Pseudomonadati</taxon>
        <taxon>Pseudomonadota</taxon>
        <taxon>Gammaproteobacteria</taxon>
        <taxon>Pseudomonadales</taxon>
        <taxon>Marinobacteraceae</taxon>
        <taxon>Marinobacter</taxon>
    </lineage>
</organism>
<feature type="domain" description="UmuC" evidence="2">
    <location>
        <begin position="20"/>
        <end position="147"/>
    </location>
</feature>
<reference evidence="3 4" key="1">
    <citation type="submission" date="2019-02" db="EMBL/GenBank/DDBJ databases">
        <title>Marinobacter halodurans sp. nov., a marine bacterium isolated from sea tidal flat.</title>
        <authorList>
            <person name="Yoo Y."/>
            <person name="Lee D.W."/>
            <person name="Kim B.S."/>
            <person name="Kim J.-J."/>
        </authorList>
    </citation>
    <scope>NUCLEOTIDE SEQUENCE [LARGE SCALE GENOMIC DNA]</scope>
    <source>
        <strain evidence="3 4">YJ-S3-2</strain>
    </source>
</reference>
<dbReference type="PANTHER" id="PTHR35369">
    <property type="entry name" value="BLR3025 PROTEIN-RELATED"/>
    <property type="match status" value="1"/>
</dbReference>
<evidence type="ECO:0000256" key="1">
    <source>
        <dbReference type="ARBA" id="ARBA00022763"/>
    </source>
</evidence>
<evidence type="ECO:0000313" key="3">
    <source>
        <dbReference type="EMBL" id="TBW54597.1"/>
    </source>
</evidence>
<dbReference type="Proteomes" id="UP000313645">
    <property type="component" value="Unassembled WGS sequence"/>
</dbReference>
<dbReference type="InterPro" id="IPR043502">
    <property type="entry name" value="DNA/RNA_pol_sf"/>
</dbReference>
<comment type="caution">
    <text evidence="3">The sequence shown here is derived from an EMBL/GenBank/DDBJ whole genome shotgun (WGS) entry which is preliminary data.</text>
</comment>
<dbReference type="PANTHER" id="PTHR35369:SF2">
    <property type="entry name" value="BLR3025 PROTEIN"/>
    <property type="match status" value="1"/>
</dbReference>
<dbReference type="InterPro" id="IPR050356">
    <property type="entry name" value="SulA_CellDiv_inhibitor"/>
</dbReference>
<protein>
    <submittedName>
        <fullName evidence="3">DNA polymerase Y family protein</fullName>
    </submittedName>
</protein>
<dbReference type="CDD" id="cd03468">
    <property type="entry name" value="PolY_like"/>
    <property type="match status" value="1"/>
</dbReference>
<accession>A0ABY1ZIX0</accession>
<dbReference type="SUPFAM" id="SSF56672">
    <property type="entry name" value="DNA/RNA polymerases"/>
    <property type="match status" value="1"/>
</dbReference>
<evidence type="ECO:0000259" key="2">
    <source>
        <dbReference type="Pfam" id="PF00817"/>
    </source>
</evidence>
<sequence>MLWLYLHFPYLLLEHFQQSETASRPMALIGGHPPQVIQLNPEAARAGVTEGQSPQTASALADNLHLIAADLEEQTGVLDQQAIWLYRHAARIILYPPDGILAEAGSLRRLHGGLPGLWRKLQDELDQRRLTARLACGLTPRSARILARSRRGRCTEDAQALRQSLDDLPVAAADLDERTTERLQRMGLHTLGPVLALPDRELARRLGPETALHLQQIEGRAVDPQTDWHPPPYFHRRLDFAEDVEHNSGLLFPLQRALQELEAELCWRQQQTDTLQLEIRHRRRPVTPLQIRSTAPEHRADAFIELARLKLERHSLEAPATGLSLKTRRFLDRHTPQGDDLFGETLQHQEEARQHLLSRLQARLGEDALHHLALNADHRPERAWRATPVGDGCLPSTPVMPRRPLWLLRQPQPLREMPCQWLAGPERISAGWWDGERVQRDYYIARLHSGQTGWLFRDGTGGWFLHGWFG</sequence>